<protein>
    <submittedName>
        <fullName evidence="1">Uncharacterized protein</fullName>
    </submittedName>
</protein>
<dbReference type="Proteomes" id="UP000600214">
    <property type="component" value="Unassembled WGS sequence"/>
</dbReference>
<evidence type="ECO:0000313" key="2">
    <source>
        <dbReference type="Proteomes" id="UP000600214"/>
    </source>
</evidence>
<reference evidence="2" key="1">
    <citation type="journal article" date="2019" name="Int. J. Syst. Evol. Microbiol.">
        <title>The Global Catalogue of Microorganisms (GCM) 10K type strain sequencing project: providing services to taxonomists for standard genome sequencing and annotation.</title>
        <authorList>
            <consortium name="The Broad Institute Genomics Platform"/>
            <consortium name="The Broad Institute Genome Sequencing Center for Infectious Disease"/>
            <person name="Wu L."/>
            <person name="Ma J."/>
        </authorList>
    </citation>
    <scope>NUCLEOTIDE SEQUENCE [LARGE SCALE GENOMIC DNA]</scope>
    <source>
        <strain evidence="2">CGMCC 1.15288</strain>
    </source>
</reference>
<name>A0ABQ1YTP7_9BACT</name>
<gene>
    <name evidence="1" type="ORF">GCM10007423_31590</name>
</gene>
<evidence type="ECO:0000313" key="1">
    <source>
        <dbReference type="EMBL" id="GGH38115.1"/>
    </source>
</evidence>
<dbReference type="RefSeq" id="WP_229222389.1">
    <property type="nucleotide sequence ID" value="NZ_BMIA01000002.1"/>
</dbReference>
<dbReference type="EMBL" id="BMIA01000002">
    <property type="protein sequence ID" value="GGH38115.1"/>
    <property type="molecule type" value="Genomic_DNA"/>
</dbReference>
<sequence length="108" mass="12458">MPFSKKQKSIFGFLAGLVLMVAIAGAGYIVTDQAFTITYMQDGYKRTEEELAAIVCIVNTTNFSKRQIEKCVRQHPFFEYVDFSGDTVVLQRYELIFRNNRLFKIVPM</sequence>
<accession>A0ABQ1YTP7</accession>
<organism evidence="1 2">
    <name type="scientific">Dyadobacter endophyticus</name>
    <dbReference type="NCBI Taxonomy" id="1749036"/>
    <lineage>
        <taxon>Bacteria</taxon>
        <taxon>Pseudomonadati</taxon>
        <taxon>Bacteroidota</taxon>
        <taxon>Cytophagia</taxon>
        <taxon>Cytophagales</taxon>
        <taxon>Spirosomataceae</taxon>
        <taxon>Dyadobacter</taxon>
    </lineage>
</organism>
<proteinExistence type="predicted"/>
<keyword evidence="2" id="KW-1185">Reference proteome</keyword>
<comment type="caution">
    <text evidence="1">The sequence shown here is derived from an EMBL/GenBank/DDBJ whole genome shotgun (WGS) entry which is preliminary data.</text>
</comment>